<feature type="region of interest" description="Disordered" evidence="1">
    <location>
        <begin position="1"/>
        <end position="23"/>
    </location>
</feature>
<feature type="compositionally biased region" description="Low complexity" evidence="1">
    <location>
        <begin position="1"/>
        <end position="19"/>
    </location>
</feature>
<dbReference type="EMBL" id="BOOZ01000072">
    <property type="protein sequence ID" value="GIJ13011.1"/>
    <property type="molecule type" value="Genomic_DNA"/>
</dbReference>
<evidence type="ECO:0000313" key="2">
    <source>
        <dbReference type="EMBL" id="GIJ13011.1"/>
    </source>
</evidence>
<name>A0ABQ4I5E4_9ACTN</name>
<evidence type="ECO:0000313" key="3">
    <source>
        <dbReference type="Proteomes" id="UP000647017"/>
    </source>
</evidence>
<evidence type="ECO:0000256" key="1">
    <source>
        <dbReference type="SAM" id="MobiDB-lite"/>
    </source>
</evidence>
<reference evidence="2 3" key="1">
    <citation type="submission" date="2021-01" db="EMBL/GenBank/DDBJ databases">
        <title>Whole genome shotgun sequence of Verrucosispora andamanensis NBRC 109075.</title>
        <authorList>
            <person name="Komaki H."/>
            <person name="Tamura T."/>
        </authorList>
    </citation>
    <scope>NUCLEOTIDE SEQUENCE [LARGE SCALE GENOMIC DNA]</scope>
    <source>
        <strain evidence="2 3">NBRC 109075</strain>
    </source>
</reference>
<protein>
    <submittedName>
        <fullName evidence="2">Uncharacterized protein</fullName>
    </submittedName>
</protein>
<sequence>MVPNTSSTATAATPTTGGSDQIRQFSSVSEATLALGCKTYSGTIAQGGGGIPTVTSAR</sequence>
<dbReference type="Proteomes" id="UP000647017">
    <property type="component" value="Unassembled WGS sequence"/>
</dbReference>
<proteinExistence type="predicted"/>
<comment type="caution">
    <text evidence="2">The sequence shown here is derived from an EMBL/GenBank/DDBJ whole genome shotgun (WGS) entry which is preliminary data.</text>
</comment>
<organism evidence="2 3">
    <name type="scientific">Micromonospora andamanensis</name>
    <dbReference type="NCBI Taxonomy" id="1287068"/>
    <lineage>
        <taxon>Bacteria</taxon>
        <taxon>Bacillati</taxon>
        <taxon>Actinomycetota</taxon>
        <taxon>Actinomycetes</taxon>
        <taxon>Micromonosporales</taxon>
        <taxon>Micromonosporaceae</taxon>
        <taxon>Micromonospora</taxon>
    </lineage>
</organism>
<accession>A0ABQ4I5E4</accession>
<dbReference type="RefSeq" id="WP_204015235.1">
    <property type="nucleotide sequence ID" value="NZ_BOOZ01000072.1"/>
</dbReference>
<gene>
    <name evidence="2" type="ORF">Van01_62250</name>
</gene>
<keyword evidence="3" id="KW-1185">Reference proteome</keyword>